<name>A0ABR1BI91_POLSC</name>
<evidence type="ECO:0000256" key="3">
    <source>
        <dbReference type="ARBA" id="ARBA00019579"/>
    </source>
</evidence>
<dbReference type="PIRSF" id="PIRSF037609">
    <property type="entry name" value="BLOC-1_complex_pallidin"/>
    <property type="match status" value="1"/>
</dbReference>
<gene>
    <name evidence="6" type="ORF">RUM44_013585</name>
</gene>
<dbReference type="Pfam" id="PF14712">
    <property type="entry name" value="Snapin_Pallidin"/>
    <property type="match status" value="1"/>
</dbReference>
<evidence type="ECO:0000313" key="6">
    <source>
        <dbReference type="EMBL" id="KAK6641867.1"/>
    </source>
</evidence>
<evidence type="ECO:0000256" key="4">
    <source>
        <dbReference type="ARBA" id="ARBA00022490"/>
    </source>
</evidence>
<reference evidence="6 7" key="1">
    <citation type="submission" date="2023-09" db="EMBL/GenBank/DDBJ databases">
        <title>Genomes of two closely related lineages of the louse Polyplax serrata with different host specificities.</title>
        <authorList>
            <person name="Martinu J."/>
            <person name="Tarabai H."/>
            <person name="Stefka J."/>
            <person name="Hypsa V."/>
        </authorList>
    </citation>
    <scope>NUCLEOTIDE SEQUENCE [LARGE SCALE GENOMIC DNA]</scope>
    <source>
        <strain evidence="6">98ZLc_SE</strain>
    </source>
</reference>
<evidence type="ECO:0000313" key="7">
    <source>
        <dbReference type="Proteomes" id="UP001359485"/>
    </source>
</evidence>
<dbReference type="Proteomes" id="UP001359485">
    <property type="component" value="Unassembled WGS sequence"/>
</dbReference>
<evidence type="ECO:0000256" key="2">
    <source>
        <dbReference type="ARBA" id="ARBA00005767"/>
    </source>
</evidence>
<keyword evidence="4" id="KW-0963">Cytoplasm</keyword>
<comment type="similarity">
    <text evidence="2 5">Belongs to the BLOC1S6 family.</text>
</comment>
<proteinExistence type="inferred from homology"/>
<dbReference type="InterPro" id="IPR028119">
    <property type="entry name" value="Snapin/Pallidin/Snn1"/>
</dbReference>
<comment type="caution">
    <text evidence="6">The sequence shown here is derived from an EMBL/GenBank/DDBJ whole genome shotgun (WGS) entry which is preliminary data.</text>
</comment>
<accession>A0ABR1BI91</accession>
<protein>
    <recommendedName>
        <fullName evidence="3 5">Biogenesis of lysosome-related organelles complex 1 subunit 6</fullName>
        <shortName evidence="5">BLOC-1 subunit 6</shortName>
    </recommendedName>
</protein>
<comment type="subcellular location">
    <subcellularLocation>
        <location evidence="1">Cytoplasm</location>
    </subcellularLocation>
</comment>
<comment type="function">
    <text evidence="5">Component of the biogenesis of lysosome-related organelles complex-1 (BLOC-1) involved in pigment granule biogenesis.</text>
</comment>
<organism evidence="6 7">
    <name type="scientific">Polyplax serrata</name>
    <name type="common">Common mouse louse</name>
    <dbReference type="NCBI Taxonomy" id="468196"/>
    <lineage>
        <taxon>Eukaryota</taxon>
        <taxon>Metazoa</taxon>
        <taxon>Ecdysozoa</taxon>
        <taxon>Arthropoda</taxon>
        <taxon>Hexapoda</taxon>
        <taxon>Insecta</taxon>
        <taxon>Pterygota</taxon>
        <taxon>Neoptera</taxon>
        <taxon>Paraneoptera</taxon>
        <taxon>Psocodea</taxon>
        <taxon>Troctomorpha</taxon>
        <taxon>Phthiraptera</taxon>
        <taxon>Anoplura</taxon>
        <taxon>Polyplacidae</taxon>
        <taxon>Polyplax</taxon>
    </lineage>
</organism>
<dbReference type="InterPro" id="IPR017242">
    <property type="entry name" value="BLOC-1_pallidin"/>
</dbReference>
<evidence type="ECO:0000256" key="1">
    <source>
        <dbReference type="ARBA" id="ARBA00004496"/>
    </source>
</evidence>
<dbReference type="PANTHER" id="PTHR31328:SF2">
    <property type="entry name" value="BIOGENESIS OF LYSOSOME-RELATED ORGANELLES COMPLEX 1 SUBUNIT 6"/>
    <property type="match status" value="1"/>
</dbReference>
<dbReference type="EMBL" id="JAWJWF010000001">
    <property type="protein sequence ID" value="KAK6641867.1"/>
    <property type="molecule type" value="Genomic_DNA"/>
</dbReference>
<dbReference type="PANTHER" id="PTHR31328">
    <property type="entry name" value="BIOGENESIS OF LYSOSOME-RELATED ORGANELLES COMPLEX 1 SUBUNIT 6"/>
    <property type="match status" value="1"/>
</dbReference>
<sequence>MSTPDKKSKEEDPVEAEKIDNEAVLKLSEGLINIYHPALKSVRSQLLEIVKKQEFLCDEMHQQNQKLSESSQSKELREMFDKIKVYKEKLVNIKRSMLSLHEQSTKLKKRALRLEQQKQKEALNKVHKREYEELLIKKLPNT</sequence>
<keyword evidence="7" id="KW-1185">Reference proteome</keyword>
<evidence type="ECO:0000256" key="5">
    <source>
        <dbReference type="PIRNR" id="PIRNR037609"/>
    </source>
</evidence>